<evidence type="ECO:0000256" key="3">
    <source>
        <dbReference type="ARBA" id="ARBA00022964"/>
    </source>
</evidence>
<name>A0A841E8D2_9ACTN</name>
<feature type="domain" description="2OGFeDO JBP1/TET oxygenase" evidence="6">
    <location>
        <begin position="114"/>
        <end position="272"/>
    </location>
</feature>
<evidence type="ECO:0000313" key="7">
    <source>
        <dbReference type="EMBL" id="MBB6000227.1"/>
    </source>
</evidence>
<dbReference type="Pfam" id="PF12851">
    <property type="entry name" value="Tet_JBP"/>
    <property type="match status" value="1"/>
</dbReference>
<reference evidence="7 8" key="1">
    <citation type="submission" date="2020-08" db="EMBL/GenBank/DDBJ databases">
        <title>Sequencing the genomes of 1000 actinobacteria strains.</title>
        <authorList>
            <person name="Klenk H.-P."/>
        </authorList>
    </citation>
    <scope>NUCLEOTIDE SEQUENCE [LARGE SCALE GENOMIC DNA]</scope>
    <source>
        <strain evidence="7 8">DSM 44593</strain>
    </source>
</reference>
<keyword evidence="5" id="KW-0408">Iron</keyword>
<dbReference type="GO" id="GO:0046872">
    <property type="term" value="F:metal ion binding"/>
    <property type="evidence" value="ECO:0007669"/>
    <property type="project" value="UniProtKB-KW"/>
</dbReference>
<proteinExistence type="predicted"/>
<accession>A0A841E8D2</accession>
<dbReference type="EMBL" id="JACHLY010000001">
    <property type="protein sequence ID" value="MBB6000227.1"/>
    <property type="molecule type" value="Genomic_DNA"/>
</dbReference>
<dbReference type="RefSeq" id="WP_184637524.1">
    <property type="nucleotide sequence ID" value="NZ_BAABKT010000029.1"/>
</dbReference>
<evidence type="ECO:0000256" key="1">
    <source>
        <dbReference type="ARBA" id="ARBA00001954"/>
    </source>
</evidence>
<dbReference type="GO" id="GO:0051213">
    <property type="term" value="F:dioxygenase activity"/>
    <property type="evidence" value="ECO:0007669"/>
    <property type="project" value="UniProtKB-KW"/>
</dbReference>
<evidence type="ECO:0000256" key="4">
    <source>
        <dbReference type="ARBA" id="ARBA00023002"/>
    </source>
</evidence>
<comment type="caution">
    <text evidence="7">The sequence shown here is derived from an EMBL/GenBank/DDBJ whole genome shotgun (WGS) entry which is preliminary data.</text>
</comment>
<comment type="cofactor">
    <cofactor evidence="1">
        <name>Fe(2+)</name>
        <dbReference type="ChEBI" id="CHEBI:29033"/>
    </cofactor>
</comment>
<evidence type="ECO:0000256" key="5">
    <source>
        <dbReference type="ARBA" id="ARBA00023004"/>
    </source>
</evidence>
<gene>
    <name evidence="7" type="ORF">HNR25_003978</name>
</gene>
<dbReference type="Gene3D" id="3.60.130.30">
    <property type="match status" value="1"/>
</dbReference>
<dbReference type="AlphaFoldDB" id="A0A841E8D2"/>
<keyword evidence="8" id="KW-1185">Reference proteome</keyword>
<keyword evidence="3" id="KW-0223">Dioxygenase</keyword>
<evidence type="ECO:0000313" key="8">
    <source>
        <dbReference type="Proteomes" id="UP000578077"/>
    </source>
</evidence>
<evidence type="ECO:0000256" key="2">
    <source>
        <dbReference type="ARBA" id="ARBA00022723"/>
    </source>
</evidence>
<organism evidence="7 8">
    <name type="scientific">Streptomonospora salina</name>
    <dbReference type="NCBI Taxonomy" id="104205"/>
    <lineage>
        <taxon>Bacteria</taxon>
        <taxon>Bacillati</taxon>
        <taxon>Actinomycetota</taxon>
        <taxon>Actinomycetes</taxon>
        <taxon>Streptosporangiales</taxon>
        <taxon>Nocardiopsidaceae</taxon>
        <taxon>Streptomonospora</taxon>
    </lineage>
</organism>
<protein>
    <recommendedName>
        <fullName evidence="6">2OGFeDO JBP1/TET oxygenase domain-containing protein</fullName>
    </recommendedName>
</protein>
<dbReference type="InterPro" id="IPR024779">
    <property type="entry name" value="2OGFeDO_JBP1/TET_oxygenase_dom"/>
</dbReference>
<sequence>MIELRLRNRAHPTTVQAHEGRLPTDESYGLLLTQPARVLMPDGRPLCIYLPGHLRPVLEKHPDIYDVLHGLRSQRTDNRGLASGTRRVKIPGQTRTRARNVSSAIVGSMDPSGQQRYCRLTAWTGEHLPRFRQLAPLLESMSTALAEHVPDRYEAQAERVAATHPDWIVPGTVFSTVTVNNSYPTGGHKDAGDLAEGFSTLAVLRRGDYSGGRLVFPEYRVAADMDEGDLLLMDAHQWHANTAMTCPHGAKNDQMLRCCGAERISVVAYYRERMNACGSAEEEQNKAIAAAERRNARTAQKG</sequence>
<evidence type="ECO:0000259" key="6">
    <source>
        <dbReference type="Pfam" id="PF12851"/>
    </source>
</evidence>
<keyword evidence="2" id="KW-0479">Metal-binding</keyword>
<dbReference type="Proteomes" id="UP000578077">
    <property type="component" value="Unassembled WGS sequence"/>
</dbReference>
<keyword evidence="4" id="KW-0560">Oxidoreductase</keyword>